<organism evidence="4 5">
    <name type="scientific">Panagrolaimus superbus</name>
    <dbReference type="NCBI Taxonomy" id="310955"/>
    <lineage>
        <taxon>Eukaryota</taxon>
        <taxon>Metazoa</taxon>
        <taxon>Ecdysozoa</taxon>
        <taxon>Nematoda</taxon>
        <taxon>Chromadorea</taxon>
        <taxon>Rhabditida</taxon>
        <taxon>Tylenchina</taxon>
        <taxon>Panagrolaimomorpha</taxon>
        <taxon>Panagrolaimoidea</taxon>
        <taxon>Panagrolaimidae</taxon>
        <taxon>Panagrolaimus</taxon>
    </lineage>
</organism>
<evidence type="ECO:0000313" key="4">
    <source>
        <dbReference type="Proteomes" id="UP000887577"/>
    </source>
</evidence>
<dbReference type="PANTHER" id="PTHR43720">
    <property type="entry name" value="2-AMINOMUCONIC SEMIALDEHYDE DEHYDROGENASE"/>
    <property type="match status" value="1"/>
</dbReference>
<dbReference type="Gene3D" id="3.40.309.10">
    <property type="entry name" value="Aldehyde Dehydrogenase, Chain A, domain 2"/>
    <property type="match status" value="1"/>
</dbReference>
<dbReference type="Gene3D" id="3.40.605.10">
    <property type="entry name" value="Aldehyde Dehydrogenase, Chain A, domain 1"/>
    <property type="match status" value="1"/>
</dbReference>
<name>A0A914XT44_9BILA</name>
<evidence type="ECO:0000256" key="2">
    <source>
        <dbReference type="ARBA" id="ARBA00023027"/>
    </source>
</evidence>
<dbReference type="InterPro" id="IPR015590">
    <property type="entry name" value="Aldehyde_DH_dom"/>
</dbReference>
<evidence type="ECO:0000313" key="5">
    <source>
        <dbReference type="WBParaSite" id="PSU_v2.g10135.t1"/>
    </source>
</evidence>
<dbReference type="PANTHER" id="PTHR43720:SF2">
    <property type="entry name" value="2-AMINOMUCONIC SEMIALDEHYDE DEHYDROGENASE"/>
    <property type="match status" value="1"/>
</dbReference>
<dbReference type="GO" id="GO:0016620">
    <property type="term" value="F:oxidoreductase activity, acting on the aldehyde or oxo group of donors, NAD or NADP as acceptor"/>
    <property type="evidence" value="ECO:0007669"/>
    <property type="project" value="InterPro"/>
</dbReference>
<keyword evidence="4" id="KW-1185">Reference proteome</keyword>
<dbReference type="Proteomes" id="UP000887577">
    <property type="component" value="Unplaced"/>
</dbReference>
<dbReference type="AlphaFoldDB" id="A0A914XT44"/>
<protein>
    <submittedName>
        <fullName evidence="5">Aldehyde dehydrogenase domain-containing protein</fullName>
    </submittedName>
</protein>
<reference evidence="5" key="1">
    <citation type="submission" date="2022-11" db="UniProtKB">
        <authorList>
            <consortium name="WormBaseParasite"/>
        </authorList>
    </citation>
    <scope>IDENTIFICATION</scope>
</reference>
<dbReference type="SUPFAM" id="SSF53720">
    <property type="entry name" value="ALDH-like"/>
    <property type="match status" value="1"/>
</dbReference>
<comment type="similarity">
    <text evidence="1">Belongs to the aldehyde dehydrogenase family.</text>
</comment>
<keyword evidence="2" id="KW-0520">NAD</keyword>
<sequence length="122" mass="13439">MRGYFFAPTVISDGNESSTLLYEEVFGPFVAVVKFDNLQEVVEKANSTPYGLSASIWSKSIDNITSVASSLRVGTVWCNCWMVRELNMPFGGTKDSGNGRDGTPDSFDFYSEKKNVCIKLGN</sequence>
<accession>A0A914XT44</accession>
<dbReference type="InterPro" id="IPR016163">
    <property type="entry name" value="Ald_DH_C"/>
</dbReference>
<proteinExistence type="inferred from homology"/>
<evidence type="ECO:0000259" key="3">
    <source>
        <dbReference type="Pfam" id="PF00171"/>
    </source>
</evidence>
<dbReference type="Pfam" id="PF00171">
    <property type="entry name" value="Aldedh"/>
    <property type="match status" value="1"/>
</dbReference>
<dbReference type="WBParaSite" id="PSU_v2.g10135.t1">
    <property type="protein sequence ID" value="PSU_v2.g10135.t1"/>
    <property type="gene ID" value="PSU_v2.g10135"/>
</dbReference>
<evidence type="ECO:0000256" key="1">
    <source>
        <dbReference type="ARBA" id="ARBA00009986"/>
    </source>
</evidence>
<dbReference type="InterPro" id="IPR016162">
    <property type="entry name" value="Ald_DH_N"/>
</dbReference>
<feature type="domain" description="Aldehyde dehydrogenase" evidence="3">
    <location>
        <begin position="2"/>
        <end position="116"/>
    </location>
</feature>
<dbReference type="InterPro" id="IPR016161">
    <property type="entry name" value="Ald_DH/histidinol_DH"/>
</dbReference>